<protein>
    <submittedName>
        <fullName evidence="1">Uncharacterized protein</fullName>
    </submittedName>
</protein>
<sequence>MVETEVSLLQALQDRISDRILALAQHALDLGMKLCCPGHSPPGWVGLRHHRQLPYG</sequence>
<reference evidence="1" key="1">
    <citation type="submission" date="2009-10" db="EMBL/GenBank/DDBJ databases">
        <title>Diversity of trophic interactions inside an arsenic-rich microbial ecosystem.</title>
        <authorList>
            <person name="Bertin P.N."/>
            <person name="Heinrich-Salmeron A."/>
            <person name="Pelletier E."/>
            <person name="Goulhen-Chollet F."/>
            <person name="Arsene-Ploetze F."/>
            <person name="Gallien S."/>
            <person name="Calteau A."/>
            <person name="Vallenet D."/>
            <person name="Casiot C."/>
            <person name="Chane-Woon-Ming B."/>
            <person name="Giloteaux L."/>
            <person name="Barakat M."/>
            <person name="Bonnefoy V."/>
            <person name="Bruneel O."/>
            <person name="Chandler M."/>
            <person name="Cleiss J."/>
            <person name="Duran R."/>
            <person name="Elbaz-Poulichet F."/>
            <person name="Fonknechten N."/>
            <person name="Lauga B."/>
            <person name="Mornico D."/>
            <person name="Ortet P."/>
            <person name="Schaeffer C."/>
            <person name="Siguier P."/>
            <person name="Alexander Thil Smith A."/>
            <person name="Van Dorsselaer A."/>
            <person name="Weissenbach J."/>
            <person name="Medigue C."/>
            <person name="Le Paslier D."/>
        </authorList>
    </citation>
    <scope>NUCLEOTIDE SEQUENCE</scope>
</reference>
<name>E6QJK0_9ZZZZ</name>
<comment type="caution">
    <text evidence="1">The sequence shown here is derived from an EMBL/GenBank/DDBJ whole genome shotgun (WGS) entry which is preliminary data.</text>
</comment>
<dbReference type="EMBL" id="CABQ01000088">
    <property type="protein sequence ID" value="CBI07417.1"/>
    <property type="molecule type" value="Genomic_DNA"/>
</dbReference>
<evidence type="ECO:0000313" key="1">
    <source>
        <dbReference type="EMBL" id="CBI07417.1"/>
    </source>
</evidence>
<gene>
    <name evidence="1" type="ORF">CARN6_0750</name>
</gene>
<dbReference type="AlphaFoldDB" id="E6QJK0"/>
<proteinExistence type="predicted"/>
<accession>E6QJK0</accession>
<organism evidence="1">
    <name type="scientific">mine drainage metagenome</name>
    <dbReference type="NCBI Taxonomy" id="410659"/>
    <lineage>
        <taxon>unclassified sequences</taxon>
        <taxon>metagenomes</taxon>
        <taxon>ecological metagenomes</taxon>
    </lineage>
</organism>